<evidence type="ECO:0000313" key="2">
    <source>
        <dbReference type="EMBL" id="RFU93623.1"/>
    </source>
</evidence>
<reference evidence="3" key="1">
    <citation type="submission" date="2018-08" db="EMBL/GenBank/DDBJ databases">
        <authorList>
            <person name="Grouzdev D.S."/>
            <person name="Krutkina M.S."/>
        </authorList>
    </citation>
    <scope>NUCLEOTIDE SEQUENCE [LARGE SCALE GENOMIC DNA]</scope>
    <source>
        <strain evidence="3">4-11</strain>
    </source>
</reference>
<dbReference type="AlphaFoldDB" id="A0A372MDT4"/>
<dbReference type="EMBL" id="QUWK01000035">
    <property type="protein sequence ID" value="RFU93623.1"/>
    <property type="molecule type" value="Genomic_DNA"/>
</dbReference>
<protein>
    <recommendedName>
        <fullName evidence="1">DUF7713 domain-containing protein</fullName>
    </recommendedName>
</protein>
<organism evidence="2 3">
    <name type="scientific">Sphaerochaeta halotolerans</name>
    <dbReference type="NCBI Taxonomy" id="2293840"/>
    <lineage>
        <taxon>Bacteria</taxon>
        <taxon>Pseudomonadati</taxon>
        <taxon>Spirochaetota</taxon>
        <taxon>Spirochaetia</taxon>
        <taxon>Spirochaetales</taxon>
        <taxon>Sphaerochaetaceae</taxon>
        <taxon>Sphaerochaeta</taxon>
    </lineage>
</organism>
<evidence type="ECO:0000259" key="1">
    <source>
        <dbReference type="Pfam" id="PF24828"/>
    </source>
</evidence>
<dbReference type="Pfam" id="PF24828">
    <property type="entry name" value="DUF7713"/>
    <property type="match status" value="1"/>
</dbReference>
<accession>A0A372MDT4</accession>
<dbReference type="Proteomes" id="UP000264002">
    <property type="component" value="Unassembled WGS sequence"/>
</dbReference>
<keyword evidence="3" id="KW-1185">Reference proteome</keyword>
<evidence type="ECO:0000313" key="3">
    <source>
        <dbReference type="Proteomes" id="UP000264002"/>
    </source>
</evidence>
<reference evidence="2 3" key="2">
    <citation type="submission" date="2018-09" db="EMBL/GenBank/DDBJ databases">
        <title>Genome of Sphaerochaeta halotolerans strain 4-11.</title>
        <authorList>
            <person name="Nazina T.N."/>
            <person name="Sokolova D.S."/>
        </authorList>
    </citation>
    <scope>NUCLEOTIDE SEQUENCE [LARGE SCALE GENOMIC DNA]</scope>
    <source>
        <strain evidence="2 3">4-11</strain>
    </source>
</reference>
<proteinExistence type="predicted"/>
<gene>
    <name evidence="2" type="ORF">DYP60_13840</name>
</gene>
<feature type="non-terminal residue" evidence="2">
    <location>
        <position position="1"/>
    </location>
</feature>
<name>A0A372MDT4_9SPIR</name>
<dbReference type="InterPro" id="IPR056130">
    <property type="entry name" value="DUF7713"/>
</dbReference>
<dbReference type="RefSeq" id="WP_165849603.1">
    <property type="nucleotide sequence ID" value="NZ_QUWK01000035.1"/>
</dbReference>
<comment type="caution">
    <text evidence="2">The sequence shown here is derived from an EMBL/GenBank/DDBJ whole genome shotgun (WGS) entry which is preliminary data.</text>
</comment>
<feature type="domain" description="DUF7713" evidence="1">
    <location>
        <begin position="234"/>
        <end position="287"/>
    </location>
</feature>
<sequence length="290" mass="33430">SNEFSSFSLEQTDSIAGANKQIKKLLQACNYEYSFVVNEIRDVDSILHTDEQLYPTTSYSFAISVECIPSGYEWVATELKRKESNLEKLEDPHTEIEFKKRVETMGRKYTPRQTAKDTCLFEPYTFRMFSPYDFLETEYGRFGDIYRYREAKEIALYNGLEIPKDCYDPIVDKLSPDRNVYLADGTIDRKAEFERFKQLIRSGVGGKSLSPSPVRAIEGDWLSSGYGVIYKGRAYSLGSMGRVKITVDAHEYGDSEVQFIIDDKRISASQFIDMLSTYEGWQMSFKFESN</sequence>